<dbReference type="InterPro" id="IPR036188">
    <property type="entry name" value="FAD/NAD-bd_sf"/>
</dbReference>
<name>A0A0F3PA74_ORITS</name>
<evidence type="ECO:0000313" key="13">
    <source>
        <dbReference type="EMBL" id="KJV76139.1"/>
    </source>
</evidence>
<dbReference type="AlphaFoldDB" id="A0A0F3PA74"/>
<dbReference type="InterPro" id="IPR050097">
    <property type="entry name" value="Ferredoxin-NADP_redctase_2"/>
</dbReference>
<accession>A0A0F3PA74</accession>
<organism evidence="13 14">
    <name type="scientific">Orientia tsutsugamushi str. TA716</name>
    <dbReference type="NCBI Taxonomy" id="1359175"/>
    <lineage>
        <taxon>Bacteria</taxon>
        <taxon>Pseudomonadati</taxon>
        <taxon>Pseudomonadota</taxon>
        <taxon>Alphaproteobacteria</taxon>
        <taxon>Rickettsiales</taxon>
        <taxon>Rickettsiaceae</taxon>
        <taxon>Rickettsieae</taxon>
        <taxon>Orientia</taxon>
    </lineage>
</organism>
<dbReference type="PATRIC" id="fig|1359175.3.peg.1734"/>
<evidence type="ECO:0000313" key="14">
    <source>
        <dbReference type="Proteomes" id="UP000033671"/>
    </source>
</evidence>
<proteinExistence type="inferred from homology"/>
<evidence type="ECO:0000256" key="11">
    <source>
        <dbReference type="SAM" id="Phobius"/>
    </source>
</evidence>
<dbReference type="GO" id="GO:0005737">
    <property type="term" value="C:cytoplasm"/>
    <property type="evidence" value="ECO:0007669"/>
    <property type="project" value="InterPro"/>
</dbReference>
<protein>
    <recommendedName>
        <fullName evidence="2 9">Thioredoxin reductase</fullName>
        <ecNumber evidence="9">1.8.1.9</ecNumber>
    </recommendedName>
</protein>
<comment type="cofactor">
    <cofactor evidence="10">
        <name>FAD</name>
        <dbReference type="ChEBI" id="CHEBI:57692"/>
    </cofactor>
    <text evidence="10">Binds 1 FAD per subunit.</text>
</comment>
<dbReference type="PANTHER" id="PTHR48105">
    <property type="entry name" value="THIOREDOXIN REDUCTASE 1-RELATED-RELATED"/>
    <property type="match status" value="1"/>
</dbReference>
<evidence type="ECO:0000256" key="7">
    <source>
        <dbReference type="ARBA" id="ARBA00023157"/>
    </source>
</evidence>
<dbReference type="GO" id="GO:0019430">
    <property type="term" value="P:removal of superoxide radicals"/>
    <property type="evidence" value="ECO:0007669"/>
    <property type="project" value="UniProtKB-UniRule"/>
</dbReference>
<evidence type="ECO:0000256" key="6">
    <source>
        <dbReference type="ARBA" id="ARBA00023002"/>
    </source>
</evidence>
<dbReference type="SUPFAM" id="SSF51905">
    <property type="entry name" value="FAD/NAD(P)-binding domain"/>
    <property type="match status" value="1"/>
</dbReference>
<keyword evidence="8 9" id="KW-0676">Redox-active center</keyword>
<keyword evidence="5 10" id="KW-0521">NADP</keyword>
<evidence type="ECO:0000256" key="2">
    <source>
        <dbReference type="ARBA" id="ARBA00018719"/>
    </source>
</evidence>
<dbReference type="PRINTS" id="PR00469">
    <property type="entry name" value="PNDRDTASEII"/>
</dbReference>
<dbReference type="InterPro" id="IPR023753">
    <property type="entry name" value="FAD/NAD-binding_dom"/>
</dbReference>
<sequence>MIISRKVNVLIMGSGVAGSTAALYLARSHSNPVLLHGNQPGGQLMITLEVENYPGFANTVSGPWIMDQMHNQVKKFEVEVIDDHIKAVNFKTYPFEATGNKALYYANSVVICTGAQAKWLNIPSETTFRGYGVSSCATCDGFFFRNKRVVVVGGGNTAVEEALHLTNLTSQVTLIYRGDEKKGLKAEAILQKRLFKKKQEGKITIIWNSTIEEILGNDNGAKTVTGVRIKNSKNNTISTLEVDGVFIAIGHAPNTSLFTNQLDMDSYGYIITKPNSTQTSIEGIFAAGDVQDNKYRQAVTAASSGCMAALDVQDFLKKIE</sequence>
<evidence type="ECO:0000256" key="5">
    <source>
        <dbReference type="ARBA" id="ARBA00022857"/>
    </source>
</evidence>
<keyword evidence="11" id="KW-1133">Transmembrane helix</keyword>
<evidence type="ECO:0000256" key="3">
    <source>
        <dbReference type="ARBA" id="ARBA00022630"/>
    </source>
</evidence>
<feature type="transmembrane region" description="Helical" evidence="11">
    <location>
        <begin position="7"/>
        <end position="26"/>
    </location>
</feature>
<evidence type="ECO:0000256" key="8">
    <source>
        <dbReference type="ARBA" id="ARBA00023284"/>
    </source>
</evidence>
<comment type="catalytic activity">
    <reaction evidence="9">
        <text>[thioredoxin]-dithiol + NADP(+) = [thioredoxin]-disulfide + NADPH + H(+)</text>
        <dbReference type="Rhea" id="RHEA:20345"/>
        <dbReference type="Rhea" id="RHEA-COMP:10698"/>
        <dbReference type="Rhea" id="RHEA-COMP:10700"/>
        <dbReference type="ChEBI" id="CHEBI:15378"/>
        <dbReference type="ChEBI" id="CHEBI:29950"/>
        <dbReference type="ChEBI" id="CHEBI:50058"/>
        <dbReference type="ChEBI" id="CHEBI:57783"/>
        <dbReference type="ChEBI" id="CHEBI:58349"/>
        <dbReference type="EC" id="1.8.1.9"/>
    </reaction>
</comment>
<keyword evidence="7" id="KW-1015">Disulfide bond</keyword>
<feature type="domain" description="FAD/NAD(P)-binding" evidence="12">
    <location>
        <begin position="8"/>
        <end position="305"/>
    </location>
</feature>
<dbReference type="InterPro" id="IPR008255">
    <property type="entry name" value="Pyr_nucl-diS_OxRdtase_2_AS"/>
</dbReference>
<keyword evidence="11" id="KW-0812">Transmembrane</keyword>
<dbReference type="EMBL" id="LAOA01000029">
    <property type="protein sequence ID" value="KJV76139.1"/>
    <property type="molecule type" value="Genomic_DNA"/>
</dbReference>
<evidence type="ECO:0000256" key="10">
    <source>
        <dbReference type="RuleBase" id="RU003881"/>
    </source>
</evidence>
<evidence type="ECO:0000256" key="9">
    <source>
        <dbReference type="RuleBase" id="RU003880"/>
    </source>
</evidence>
<dbReference type="Gene3D" id="3.50.50.60">
    <property type="entry name" value="FAD/NAD(P)-binding domain"/>
    <property type="match status" value="2"/>
</dbReference>
<comment type="caution">
    <text evidence="13">The sequence shown here is derived from an EMBL/GenBank/DDBJ whole genome shotgun (WGS) entry which is preliminary data.</text>
</comment>
<dbReference type="PRINTS" id="PR00368">
    <property type="entry name" value="FADPNR"/>
</dbReference>
<evidence type="ECO:0000256" key="1">
    <source>
        <dbReference type="ARBA" id="ARBA00009333"/>
    </source>
</evidence>
<dbReference type="GO" id="GO:0004791">
    <property type="term" value="F:thioredoxin-disulfide reductase (NADPH) activity"/>
    <property type="evidence" value="ECO:0007669"/>
    <property type="project" value="UniProtKB-UniRule"/>
</dbReference>
<dbReference type="NCBIfam" id="TIGR01292">
    <property type="entry name" value="TRX_reduct"/>
    <property type="match status" value="1"/>
</dbReference>
<gene>
    <name evidence="13" type="primary">trxB</name>
    <name evidence="13" type="ORF">OTSTA716_0925</name>
</gene>
<comment type="similarity">
    <text evidence="1 9">Belongs to the class-II pyridine nucleotide-disulfide oxidoreductase family.</text>
</comment>
<dbReference type="InterPro" id="IPR005982">
    <property type="entry name" value="Thioredox_Rdtase"/>
</dbReference>
<dbReference type="Proteomes" id="UP000033671">
    <property type="component" value="Unassembled WGS sequence"/>
</dbReference>
<dbReference type="PROSITE" id="PS00573">
    <property type="entry name" value="PYRIDINE_REDOX_2"/>
    <property type="match status" value="1"/>
</dbReference>
<dbReference type="EC" id="1.8.1.9" evidence="9"/>
<evidence type="ECO:0000256" key="4">
    <source>
        <dbReference type="ARBA" id="ARBA00022827"/>
    </source>
</evidence>
<keyword evidence="6 9" id="KW-0560">Oxidoreductase</keyword>
<dbReference type="Pfam" id="PF07992">
    <property type="entry name" value="Pyr_redox_2"/>
    <property type="match status" value="1"/>
</dbReference>
<reference evidence="13 14" key="1">
    <citation type="submission" date="2015-01" db="EMBL/GenBank/DDBJ databases">
        <title>Genome Sequencing of Rickettsiales.</title>
        <authorList>
            <person name="Daugherty S.C."/>
            <person name="Su Q."/>
            <person name="Abolude K."/>
            <person name="Beier-Sexton M."/>
            <person name="Carlyon J.A."/>
            <person name="Carter R."/>
            <person name="Day N.P."/>
            <person name="Dumler S.J."/>
            <person name="Dyachenko V."/>
            <person name="Godinez A."/>
            <person name="Kurtti T.J."/>
            <person name="Lichay M."/>
            <person name="Mullins K.E."/>
            <person name="Ott S."/>
            <person name="Pappas-Brown V."/>
            <person name="Paris D.H."/>
            <person name="Patel P."/>
            <person name="Richards A.L."/>
            <person name="Sadzewicz L."/>
            <person name="Sears K."/>
            <person name="Seidman D."/>
            <person name="Sengamalay N."/>
            <person name="Stenos J."/>
            <person name="Tallon L.J."/>
            <person name="Vincent G."/>
            <person name="Fraser C.M."/>
            <person name="Munderloh U."/>
            <person name="Dunning-Hotopp J.C."/>
        </authorList>
    </citation>
    <scope>NUCLEOTIDE SEQUENCE [LARGE SCALE GENOMIC DNA]</scope>
    <source>
        <strain evidence="13 14">TA716</strain>
    </source>
</reference>
<keyword evidence="11" id="KW-0472">Membrane</keyword>
<evidence type="ECO:0000259" key="12">
    <source>
        <dbReference type="Pfam" id="PF07992"/>
    </source>
</evidence>
<keyword evidence="3 9" id="KW-0285">Flavoprotein</keyword>
<keyword evidence="4 9" id="KW-0274">FAD</keyword>
<comment type="subunit">
    <text evidence="9">Homodimer.</text>
</comment>